<organism evidence="2 3">
    <name type="scientific">Amanita muscaria (strain Koide BX008)</name>
    <dbReference type="NCBI Taxonomy" id="946122"/>
    <lineage>
        <taxon>Eukaryota</taxon>
        <taxon>Fungi</taxon>
        <taxon>Dikarya</taxon>
        <taxon>Basidiomycota</taxon>
        <taxon>Agaricomycotina</taxon>
        <taxon>Agaricomycetes</taxon>
        <taxon>Agaricomycetidae</taxon>
        <taxon>Agaricales</taxon>
        <taxon>Pluteineae</taxon>
        <taxon>Amanitaceae</taxon>
        <taxon>Amanita</taxon>
    </lineage>
</organism>
<sequence length="66" mass="7604">MTRLCMPPSLSIIGVAVANSSIRTKIVLYFSFLYFSAYCCIFSYCYKCFYAITQSYSNRLVLYGNH</sequence>
<keyword evidence="1" id="KW-0812">Transmembrane</keyword>
<evidence type="ECO:0000313" key="2">
    <source>
        <dbReference type="EMBL" id="KIL62563.1"/>
    </source>
</evidence>
<keyword evidence="3" id="KW-1185">Reference proteome</keyword>
<proteinExistence type="predicted"/>
<dbReference type="EMBL" id="KN818269">
    <property type="protein sequence ID" value="KIL62563.1"/>
    <property type="molecule type" value="Genomic_DNA"/>
</dbReference>
<reference evidence="2 3" key="1">
    <citation type="submission" date="2014-04" db="EMBL/GenBank/DDBJ databases">
        <title>Evolutionary Origins and Diversification of the Mycorrhizal Mutualists.</title>
        <authorList>
            <consortium name="DOE Joint Genome Institute"/>
            <consortium name="Mycorrhizal Genomics Consortium"/>
            <person name="Kohler A."/>
            <person name="Kuo A."/>
            <person name="Nagy L.G."/>
            <person name="Floudas D."/>
            <person name="Copeland A."/>
            <person name="Barry K.W."/>
            <person name="Cichocki N."/>
            <person name="Veneault-Fourrey C."/>
            <person name="LaButti K."/>
            <person name="Lindquist E.A."/>
            <person name="Lipzen A."/>
            <person name="Lundell T."/>
            <person name="Morin E."/>
            <person name="Murat C."/>
            <person name="Riley R."/>
            <person name="Ohm R."/>
            <person name="Sun H."/>
            <person name="Tunlid A."/>
            <person name="Henrissat B."/>
            <person name="Grigoriev I.V."/>
            <person name="Hibbett D.S."/>
            <person name="Martin F."/>
        </authorList>
    </citation>
    <scope>NUCLEOTIDE SEQUENCE [LARGE SCALE GENOMIC DNA]</scope>
    <source>
        <strain evidence="2 3">Koide BX008</strain>
    </source>
</reference>
<dbReference type="InParanoid" id="A0A0C2X1I8"/>
<keyword evidence="1" id="KW-0472">Membrane</keyword>
<feature type="transmembrane region" description="Helical" evidence="1">
    <location>
        <begin position="28"/>
        <end position="49"/>
    </location>
</feature>
<protein>
    <submittedName>
        <fullName evidence="2">Uncharacterized protein</fullName>
    </submittedName>
</protein>
<dbReference type="HOGENOM" id="CLU_2830695_0_0_1"/>
<evidence type="ECO:0000256" key="1">
    <source>
        <dbReference type="SAM" id="Phobius"/>
    </source>
</evidence>
<gene>
    <name evidence="2" type="ORF">M378DRAFT_755771</name>
</gene>
<dbReference type="AlphaFoldDB" id="A0A0C2X1I8"/>
<keyword evidence="1" id="KW-1133">Transmembrane helix</keyword>
<name>A0A0C2X1I8_AMAMK</name>
<evidence type="ECO:0000313" key="3">
    <source>
        <dbReference type="Proteomes" id="UP000054549"/>
    </source>
</evidence>
<dbReference type="Proteomes" id="UP000054549">
    <property type="component" value="Unassembled WGS sequence"/>
</dbReference>
<accession>A0A0C2X1I8</accession>